<proteinExistence type="predicted"/>
<evidence type="ECO:0000256" key="1">
    <source>
        <dbReference type="ARBA" id="ARBA00004141"/>
    </source>
</evidence>
<dbReference type="InterPro" id="IPR007568">
    <property type="entry name" value="RTA1"/>
</dbReference>
<evidence type="ECO:0008006" key="8">
    <source>
        <dbReference type="Google" id="ProtNLM"/>
    </source>
</evidence>
<keyword evidence="2 5" id="KW-0812">Transmembrane</keyword>
<evidence type="ECO:0000256" key="4">
    <source>
        <dbReference type="ARBA" id="ARBA00023136"/>
    </source>
</evidence>
<dbReference type="PANTHER" id="PTHR31465">
    <property type="entry name" value="PROTEIN RTA1-RELATED"/>
    <property type="match status" value="1"/>
</dbReference>
<feature type="transmembrane region" description="Helical" evidence="5">
    <location>
        <begin position="175"/>
        <end position="197"/>
    </location>
</feature>
<dbReference type="EMBL" id="CAWUHD010000038">
    <property type="protein sequence ID" value="CAK7220918.1"/>
    <property type="molecule type" value="Genomic_DNA"/>
</dbReference>
<dbReference type="Proteomes" id="UP001642482">
    <property type="component" value="Unassembled WGS sequence"/>
</dbReference>
<keyword evidence="3 5" id="KW-1133">Transmembrane helix</keyword>
<feature type="transmembrane region" description="Helical" evidence="5">
    <location>
        <begin position="66"/>
        <end position="86"/>
    </location>
</feature>
<comment type="subcellular location">
    <subcellularLocation>
        <location evidence="1">Membrane</location>
        <topology evidence="1">Multi-pass membrane protein</topology>
    </subcellularLocation>
</comment>
<feature type="transmembrane region" description="Helical" evidence="5">
    <location>
        <begin position="137"/>
        <end position="155"/>
    </location>
</feature>
<organism evidence="6 7">
    <name type="scientific">Sporothrix eucalyptigena</name>
    <dbReference type="NCBI Taxonomy" id="1812306"/>
    <lineage>
        <taxon>Eukaryota</taxon>
        <taxon>Fungi</taxon>
        <taxon>Dikarya</taxon>
        <taxon>Ascomycota</taxon>
        <taxon>Pezizomycotina</taxon>
        <taxon>Sordariomycetes</taxon>
        <taxon>Sordariomycetidae</taxon>
        <taxon>Ophiostomatales</taxon>
        <taxon>Ophiostomataceae</taxon>
        <taxon>Sporothrix</taxon>
    </lineage>
</organism>
<gene>
    <name evidence="6" type="ORF">SEUCBS140593_004397</name>
</gene>
<reference evidence="6 7" key="1">
    <citation type="submission" date="2024-01" db="EMBL/GenBank/DDBJ databases">
        <authorList>
            <person name="Allen C."/>
            <person name="Tagirdzhanova G."/>
        </authorList>
    </citation>
    <scope>NUCLEOTIDE SEQUENCE [LARGE SCALE GENOMIC DNA]</scope>
</reference>
<feature type="transmembrane region" description="Helical" evidence="5">
    <location>
        <begin position="35"/>
        <end position="54"/>
    </location>
</feature>
<evidence type="ECO:0000256" key="3">
    <source>
        <dbReference type="ARBA" id="ARBA00022989"/>
    </source>
</evidence>
<evidence type="ECO:0000256" key="5">
    <source>
        <dbReference type="SAM" id="Phobius"/>
    </source>
</evidence>
<dbReference type="PANTHER" id="PTHR31465:SF9">
    <property type="entry name" value="SPHINGOID LONG-CHAIN BASE TRANSPORTER RSB1"/>
    <property type="match status" value="1"/>
</dbReference>
<sequence>MSGLPDGYIAYGADANCTLAVCPVEWSILEYQPSIPASAVFIALFAIALVVHLYEGIRWRHTLGSFTVPMILGLIDEIIGYIGRIIMHGNPFSFNGFLIQIICITTAPVFFCAAIYVTLARTINFTDRSLARFNPKFFIWFFIPCDIISLVFQAAGGALSSVSNSGDKLGLNMSLFGLSFQVFTLVVFILFTADFLFRYYRRHNGFSTHIANPGHFRIFLLGLWAAIIFILIRCIYRINELSEGYSGRLFHDEGLFYGLESAMIVLAVFSLAVGQPGFGLKGVPQEAYTAPGTEMNSVQGSKPPSV</sequence>
<name>A0ABP0BMQ6_9PEZI</name>
<keyword evidence="4 5" id="KW-0472">Membrane</keyword>
<keyword evidence="7" id="KW-1185">Reference proteome</keyword>
<feature type="transmembrane region" description="Helical" evidence="5">
    <location>
        <begin position="218"/>
        <end position="238"/>
    </location>
</feature>
<evidence type="ECO:0000313" key="6">
    <source>
        <dbReference type="EMBL" id="CAK7220918.1"/>
    </source>
</evidence>
<comment type="caution">
    <text evidence="6">The sequence shown here is derived from an EMBL/GenBank/DDBJ whole genome shotgun (WGS) entry which is preliminary data.</text>
</comment>
<dbReference type="Pfam" id="PF04479">
    <property type="entry name" value="RTA1"/>
    <property type="match status" value="1"/>
</dbReference>
<evidence type="ECO:0000313" key="7">
    <source>
        <dbReference type="Proteomes" id="UP001642482"/>
    </source>
</evidence>
<accession>A0ABP0BMQ6</accession>
<feature type="transmembrane region" description="Helical" evidence="5">
    <location>
        <begin position="92"/>
        <end position="117"/>
    </location>
</feature>
<feature type="transmembrane region" description="Helical" evidence="5">
    <location>
        <begin position="254"/>
        <end position="273"/>
    </location>
</feature>
<evidence type="ECO:0000256" key="2">
    <source>
        <dbReference type="ARBA" id="ARBA00022692"/>
    </source>
</evidence>
<protein>
    <recommendedName>
        <fullName evidence="8">Parasitic phase-specific protein PSP-1</fullName>
    </recommendedName>
</protein>